<organism evidence="1 2">
    <name type="scientific">Mytilus galloprovincialis</name>
    <name type="common">Mediterranean mussel</name>
    <dbReference type="NCBI Taxonomy" id="29158"/>
    <lineage>
        <taxon>Eukaryota</taxon>
        <taxon>Metazoa</taxon>
        <taxon>Spiralia</taxon>
        <taxon>Lophotrochozoa</taxon>
        <taxon>Mollusca</taxon>
        <taxon>Bivalvia</taxon>
        <taxon>Autobranchia</taxon>
        <taxon>Pteriomorphia</taxon>
        <taxon>Mytilida</taxon>
        <taxon>Mytiloidea</taxon>
        <taxon>Mytilidae</taxon>
        <taxon>Mytilinae</taxon>
        <taxon>Mytilus</taxon>
    </lineage>
</organism>
<comment type="caution">
    <text evidence="1">The sequence shown here is derived from an EMBL/GenBank/DDBJ whole genome shotgun (WGS) entry which is preliminary data.</text>
</comment>
<sequence>MMNCIRDTASFRENPGGQETVIEGSEAISCRVKSVNHFRITYLTIAEADEEFVSTCDDSGFLKTPKTPATSHSVDYYVKHYIFI</sequence>
<reference evidence="1" key="1">
    <citation type="submission" date="2018-11" db="EMBL/GenBank/DDBJ databases">
        <authorList>
            <person name="Alioto T."/>
            <person name="Alioto T."/>
        </authorList>
    </citation>
    <scope>NUCLEOTIDE SEQUENCE</scope>
</reference>
<dbReference type="AlphaFoldDB" id="A0A8B6E5U7"/>
<accession>A0A8B6E5U7</accession>
<protein>
    <submittedName>
        <fullName evidence="1">Uncharacterized protein</fullName>
    </submittedName>
</protein>
<evidence type="ECO:0000313" key="1">
    <source>
        <dbReference type="EMBL" id="VDI29538.1"/>
    </source>
</evidence>
<gene>
    <name evidence="1" type="ORF">MGAL_10B065737</name>
</gene>
<evidence type="ECO:0000313" key="2">
    <source>
        <dbReference type="Proteomes" id="UP000596742"/>
    </source>
</evidence>
<keyword evidence="2" id="KW-1185">Reference proteome</keyword>
<name>A0A8B6E5U7_MYTGA</name>
<proteinExistence type="predicted"/>
<dbReference type="EMBL" id="UYJE01004599">
    <property type="protein sequence ID" value="VDI29538.1"/>
    <property type="molecule type" value="Genomic_DNA"/>
</dbReference>
<dbReference type="Proteomes" id="UP000596742">
    <property type="component" value="Unassembled WGS sequence"/>
</dbReference>